<dbReference type="eggNOG" id="ENOG5030JQG">
    <property type="taxonomic scope" value="Bacteria"/>
</dbReference>
<protein>
    <submittedName>
        <fullName evidence="2">Uncharacterized protein</fullName>
    </submittedName>
</protein>
<keyword evidence="3" id="KW-1185">Reference proteome</keyword>
<name>B7KJC7_GLOC7</name>
<gene>
    <name evidence="2" type="ordered locus">PCC7424_3830</name>
</gene>
<keyword evidence="1" id="KW-0812">Transmembrane</keyword>
<dbReference type="AlphaFoldDB" id="B7KJC7"/>
<evidence type="ECO:0000256" key="1">
    <source>
        <dbReference type="SAM" id="Phobius"/>
    </source>
</evidence>
<keyword evidence="1" id="KW-1133">Transmembrane helix</keyword>
<dbReference type="HOGENOM" id="CLU_127001_0_0_3"/>
<feature type="transmembrane region" description="Helical" evidence="1">
    <location>
        <begin position="38"/>
        <end position="58"/>
    </location>
</feature>
<dbReference type="OrthoDB" id="424528at2"/>
<dbReference type="STRING" id="65393.PCC7424_3830"/>
<feature type="transmembrane region" description="Helical" evidence="1">
    <location>
        <begin position="121"/>
        <end position="141"/>
    </location>
</feature>
<evidence type="ECO:0000313" key="3">
    <source>
        <dbReference type="Proteomes" id="UP000002384"/>
    </source>
</evidence>
<dbReference type="EMBL" id="CP001291">
    <property type="protein sequence ID" value="ACK72211.1"/>
    <property type="molecule type" value="Genomic_DNA"/>
</dbReference>
<dbReference type="RefSeq" id="WP_015955803.1">
    <property type="nucleotide sequence ID" value="NC_011729.1"/>
</dbReference>
<dbReference type="KEGG" id="cyc:PCC7424_3830"/>
<organism evidence="2 3">
    <name type="scientific">Gloeothece citriformis (strain PCC 7424)</name>
    <name type="common">Cyanothece sp. (strain PCC 7424)</name>
    <dbReference type="NCBI Taxonomy" id="65393"/>
    <lineage>
        <taxon>Bacteria</taxon>
        <taxon>Bacillati</taxon>
        <taxon>Cyanobacteriota</taxon>
        <taxon>Cyanophyceae</taxon>
        <taxon>Oscillatoriophycideae</taxon>
        <taxon>Chroococcales</taxon>
        <taxon>Aphanothecaceae</taxon>
        <taxon>Gloeothece</taxon>
        <taxon>Gloeothece citriformis</taxon>
    </lineage>
</organism>
<dbReference type="Proteomes" id="UP000002384">
    <property type="component" value="Chromosome"/>
</dbReference>
<evidence type="ECO:0000313" key="2">
    <source>
        <dbReference type="EMBL" id="ACK72211.1"/>
    </source>
</evidence>
<feature type="transmembrane region" description="Helical" evidence="1">
    <location>
        <begin position="78"/>
        <end position="101"/>
    </location>
</feature>
<proteinExistence type="predicted"/>
<accession>B7KJC7</accession>
<sequence length="168" mass="19136">MEGLKREFKKLGTLSLFFFIGFGYILVLMKLFLKEYSINSYVFSKAIIGALIAAKSVAIMDTTPWLNLFARFPRYINVLYKTIIYTLAVVVIGIIENLIHAYRETKILSTAISTFLKSENIYSFTAVILCIAVVFLIYNIFEEIRIYLGKGTLSKLFFGKPSNSNVTH</sequence>
<reference evidence="3" key="1">
    <citation type="journal article" date="2011" name="MBio">
        <title>Novel metabolic attributes of the genus Cyanothece, comprising a group of unicellular nitrogen-fixing Cyanobacteria.</title>
        <authorList>
            <person name="Bandyopadhyay A."/>
            <person name="Elvitigala T."/>
            <person name="Welsh E."/>
            <person name="Stockel J."/>
            <person name="Liberton M."/>
            <person name="Min H."/>
            <person name="Sherman L.A."/>
            <person name="Pakrasi H.B."/>
        </authorList>
    </citation>
    <scope>NUCLEOTIDE SEQUENCE [LARGE SCALE GENOMIC DNA]</scope>
    <source>
        <strain evidence="3">PCC 7424</strain>
    </source>
</reference>
<feature type="transmembrane region" description="Helical" evidence="1">
    <location>
        <begin position="12"/>
        <end position="32"/>
    </location>
</feature>
<keyword evidence="1" id="KW-0472">Membrane</keyword>